<name>A0A060HJ52_9ARCH</name>
<accession>A0A060HJ52</accession>
<proteinExistence type="predicted"/>
<dbReference type="STRING" id="926571.NVIE_010960"/>
<gene>
    <name evidence="1" type="ORF">NVIE_010960</name>
</gene>
<dbReference type="GeneID" id="74946353"/>
<organism evidence="1 2">
    <name type="scientific">Nitrososphaera viennensis EN76</name>
    <dbReference type="NCBI Taxonomy" id="926571"/>
    <lineage>
        <taxon>Archaea</taxon>
        <taxon>Nitrososphaerota</taxon>
        <taxon>Nitrososphaeria</taxon>
        <taxon>Nitrososphaerales</taxon>
        <taxon>Nitrososphaeraceae</taxon>
        <taxon>Nitrososphaera</taxon>
    </lineage>
</organism>
<sequence>MEGIIHCGCRCIVCKGQKLEGKSFTAPDGYLDIHHTCKDCGAHFDHLDGTVFEKCEICSYAKKS</sequence>
<keyword evidence="2" id="KW-1185">Reference proteome</keyword>
<dbReference type="Proteomes" id="UP000027093">
    <property type="component" value="Chromosome"/>
</dbReference>
<evidence type="ECO:0000313" key="1">
    <source>
        <dbReference type="EMBL" id="AIC15325.1"/>
    </source>
</evidence>
<dbReference type="EMBL" id="CP007536">
    <property type="protein sequence ID" value="AIC15325.1"/>
    <property type="molecule type" value="Genomic_DNA"/>
</dbReference>
<dbReference type="RefSeq" id="WP_227717486.1">
    <property type="nucleotide sequence ID" value="NZ_CP007536.1"/>
</dbReference>
<dbReference type="AlphaFoldDB" id="A0A060HJ52"/>
<reference evidence="1 2" key="1">
    <citation type="journal article" date="2014" name="Int. J. Syst. Evol. Microbiol.">
        <title>Nitrososphaera viennensis gen. nov., sp. nov., an aerobic and mesophilic, ammonia-oxidizing archaeon from soil and a member of the archaeal phylum Thaumarchaeota.</title>
        <authorList>
            <person name="Stieglmeier M."/>
            <person name="Klingl A."/>
            <person name="Alves R.J."/>
            <person name="Rittmann S.K."/>
            <person name="Melcher M."/>
            <person name="Leisch N."/>
            <person name="Schleper C."/>
        </authorList>
    </citation>
    <scope>NUCLEOTIDE SEQUENCE [LARGE SCALE GENOMIC DNA]</scope>
    <source>
        <strain evidence="1">EN76</strain>
    </source>
</reference>
<dbReference type="HOGENOM" id="CLU_2857223_0_0_2"/>
<protein>
    <submittedName>
        <fullName evidence="1">Uncharacterized protein</fullName>
    </submittedName>
</protein>
<evidence type="ECO:0000313" key="2">
    <source>
        <dbReference type="Proteomes" id="UP000027093"/>
    </source>
</evidence>
<dbReference type="KEGG" id="nvn:NVIE_010960"/>